<dbReference type="Proteomes" id="UP000008672">
    <property type="component" value="Unassembled WGS sequence"/>
</dbReference>
<dbReference type="PRINTS" id="PR00722">
    <property type="entry name" value="CHYMOTRYPSIN"/>
</dbReference>
<dbReference type="OMA" id="ACTIAGW"/>
<gene>
    <name evidence="7" type="primary">LOC102347764</name>
</gene>
<dbReference type="PROSITE" id="PS00135">
    <property type="entry name" value="TRYPSIN_SER"/>
    <property type="match status" value="1"/>
</dbReference>
<keyword evidence="3 5" id="KW-0720">Serine protease</keyword>
<dbReference type="GeneTree" id="ENSGT01030000234551"/>
<name>H3AXZ6_LATCH</name>
<dbReference type="Ensembl" id="ENSLACT00000014617.1">
    <property type="protein sequence ID" value="ENSLACP00000014517.1"/>
    <property type="gene ID" value="ENSLACG00000012775.1"/>
</dbReference>
<evidence type="ECO:0000256" key="3">
    <source>
        <dbReference type="ARBA" id="ARBA00022825"/>
    </source>
</evidence>
<evidence type="ECO:0000256" key="2">
    <source>
        <dbReference type="ARBA" id="ARBA00022801"/>
    </source>
</evidence>
<evidence type="ECO:0000256" key="1">
    <source>
        <dbReference type="ARBA" id="ARBA00022670"/>
    </source>
</evidence>
<dbReference type="InterPro" id="IPR001254">
    <property type="entry name" value="Trypsin_dom"/>
</dbReference>
<evidence type="ECO:0000313" key="8">
    <source>
        <dbReference type="Proteomes" id="UP000008672"/>
    </source>
</evidence>
<dbReference type="GO" id="GO:0006508">
    <property type="term" value="P:proteolysis"/>
    <property type="evidence" value="ECO:0007669"/>
    <property type="project" value="UniProtKB-KW"/>
</dbReference>
<keyword evidence="8" id="KW-1185">Reference proteome</keyword>
<dbReference type="STRING" id="7897.ENSLACP00000014517"/>
<keyword evidence="1 5" id="KW-0645">Protease</keyword>
<dbReference type="EMBL" id="AFYH01014792">
    <property type="status" value="NOT_ANNOTATED_CDS"/>
    <property type="molecule type" value="Genomic_DNA"/>
</dbReference>
<organism evidence="7 8">
    <name type="scientific">Latimeria chalumnae</name>
    <name type="common">Coelacanth</name>
    <dbReference type="NCBI Taxonomy" id="7897"/>
    <lineage>
        <taxon>Eukaryota</taxon>
        <taxon>Metazoa</taxon>
        <taxon>Chordata</taxon>
        <taxon>Craniata</taxon>
        <taxon>Vertebrata</taxon>
        <taxon>Euteleostomi</taxon>
        <taxon>Coelacanthiformes</taxon>
        <taxon>Coelacanthidae</taxon>
        <taxon>Latimeria</taxon>
    </lineage>
</organism>
<dbReference type="GO" id="GO:0004252">
    <property type="term" value="F:serine-type endopeptidase activity"/>
    <property type="evidence" value="ECO:0007669"/>
    <property type="project" value="InterPro"/>
</dbReference>
<evidence type="ECO:0000256" key="4">
    <source>
        <dbReference type="ARBA" id="ARBA00023157"/>
    </source>
</evidence>
<dbReference type="HOGENOM" id="CLU_006842_1_0_1"/>
<dbReference type="Gene3D" id="2.40.10.10">
    <property type="entry name" value="Trypsin-like serine proteases"/>
    <property type="match status" value="2"/>
</dbReference>
<dbReference type="EMBL" id="AFYH01014791">
    <property type="status" value="NOT_ANNOTATED_CDS"/>
    <property type="molecule type" value="Genomic_DNA"/>
</dbReference>
<dbReference type="InterPro" id="IPR009003">
    <property type="entry name" value="Peptidase_S1_PA"/>
</dbReference>
<dbReference type="InParanoid" id="H3AXZ6"/>
<dbReference type="AlphaFoldDB" id="H3AXZ6"/>
<keyword evidence="4" id="KW-1015">Disulfide bond</keyword>
<dbReference type="EMBL" id="AFYH01014793">
    <property type="status" value="NOT_ANNOTATED_CDS"/>
    <property type="molecule type" value="Genomic_DNA"/>
</dbReference>
<dbReference type="EMBL" id="AFYH01014794">
    <property type="status" value="NOT_ANNOTATED_CDS"/>
    <property type="molecule type" value="Genomic_DNA"/>
</dbReference>
<dbReference type="InterPro" id="IPR033116">
    <property type="entry name" value="TRYPSIN_SER"/>
</dbReference>
<dbReference type="Pfam" id="PF00089">
    <property type="entry name" value="Trypsin"/>
    <property type="match status" value="1"/>
</dbReference>
<dbReference type="FunFam" id="2.40.10.10:FF:000005">
    <property type="entry name" value="Serine protease 37"/>
    <property type="match status" value="1"/>
</dbReference>
<dbReference type="PANTHER" id="PTHR24271">
    <property type="entry name" value="KALLIKREIN-RELATED"/>
    <property type="match status" value="1"/>
</dbReference>
<feature type="domain" description="Peptidase S1" evidence="6">
    <location>
        <begin position="8"/>
        <end position="227"/>
    </location>
</feature>
<dbReference type="InterPro" id="IPR001314">
    <property type="entry name" value="Peptidase_S1A"/>
</dbReference>
<dbReference type="PROSITE" id="PS00134">
    <property type="entry name" value="TRYPSIN_HIS"/>
    <property type="match status" value="1"/>
</dbReference>
<dbReference type="FunCoup" id="H3AXZ6">
    <property type="interactions" value="49"/>
</dbReference>
<dbReference type="InterPro" id="IPR043504">
    <property type="entry name" value="Peptidase_S1_PA_chymotrypsin"/>
</dbReference>
<dbReference type="SMART" id="SM00020">
    <property type="entry name" value="Tryp_SPc"/>
    <property type="match status" value="1"/>
</dbReference>
<protein>
    <recommendedName>
        <fullName evidence="6">Peptidase S1 domain-containing protein</fullName>
    </recommendedName>
</protein>
<dbReference type="InterPro" id="IPR018114">
    <property type="entry name" value="TRYPSIN_HIS"/>
</dbReference>
<dbReference type="PROSITE" id="PS50240">
    <property type="entry name" value="TRYPSIN_DOM"/>
    <property type="match status" value="1"/>
</dbReference>
<keyword evidence="2 5" id="KW-0378">Hydrolase</keyword>
<reference evidence="7" key="3">
    <citation type="submission" date="2025-09" db="UniProtKB">
        <authorList>
            <consortium name="Ensembl"/>
        </authorList>
    </citation>
    <scope>IDENTIFICATION</scope>
</reference>
<reference evidence="8" key="1">
    <citation type="submission" date="2011-08" db="EMBL/GenBank/DDBJ databases">
        <title>The draft genome of Latimeria chalumnae.</title>
        <authorList>
            <person name="Di Palma F."/>
            <person name="Alfoldi J."/>
            <person name="Johnson J."/>
            <person name="Berlin A."/>
            <person name="Gnerre S."/>
            <person name="Jaffe D."/>
            <person name="MacCallum I."/>
            <person name="Young S."/>
            <person name="Walker B.J."/>
            <person name="Lander E."/>
            <person name="Lindblad-Toh K."/>
        </authorList>
    </citation>
    <scope>NUCLEOTIDE SEQUENCE [LARGE SCALE GENOMIC DNA]</scope>
    <source>
        <strain evidence="8">Wild caught</strain>
    </source>
</reference>
<reference evidence="7" key="2">
    <citation type="submission" date="2025-08" db="UniProtKB">
        <authorList>
            <consortium name="Ensembl"/>
        </authorList>
    </citation>
    <scope>IDENTIFICATION</scope>
</reference>
<dbReference type="PANTHER" id="PTHR24271:SF10">
    <property type="entry name" value="AZUROCIDIN"/>
    <property type="match status" value="1"/>
</dbReference>
<dbReference type="EMBL" id="AFYH01014790">
    <property type="status" value="NOT_ANNOTATED_CDS"/>
    <property type="molecule type" value="Genomic_DNA"/>
</dbReference>
<dbReference type="SUPFAM" id="SSF50494">
    <property type="entry name" value="Trypsin-like serine proteases"/>
    <property type="match status" value="1"/>
</dbReference>
<evidence type="ECO:0000313" key="7">
    <source>
        <dbReference type="Ensembl" id="ENSLACP00000014517.1"/>
    </source>
</evidence>
<evidence type="ECO:0000259" key="6">
    <source>
        <dbReference type="PROSITE" id="PS50240"/>
    </source>
</evidence>
<dbReference type="CDD" id="cd00190">
    <property type="entry name" value="Tryp_SPc"/>
    <property type="match status" value="1"/>
</dbReference>
<proteinExistence type="predicted"/>
<evidence type="ECO:0000256" key="5">
    <source>
        <dbReference type="RuleBase" id="RU363034"/>
    </source>
</evidence>
<sequence length="231" mass="25511">AGIFNQKIIGGHKAKYHSKPYMASLQLQSGHHFCGGFLVQEDWVMTAAHCFDQIHPSNATVVLGAHVLQENEYARQRFQILEAHMNPGYNNATLESDVMLLRLDRAASLTWNVQTIPLPQQNAEVQPGTACTIAGWGDVNNKKSRPSSLQELKVIIWDHCDSKDLICAGLQGKKRGICKGDSGSPLVCNGVAHGIASFILQSCGNGQFPDYYTKILVYRDWIKSVMDMSIP</sequence>
<accession>H3AXZ6</accession>
<dbReference type="eggNOG" id="KOG3627">
    <property type="taxonomic scope" value="Eukaryota"/>
</dbReference>